<sequence>MCEVVDGHCREWRWHCCGESLRGSINAAGITCGTKTRECRRMLQWHWSRSGEPVPLDGVRWMPLEELAALVQADNTASTGGTRVKECPRVLWWHWLTEKL</sequence>
<evidence type="ECO:0000313" key="2">
    <source>
        <dbReference type="Proteomes" id="UP001341840"/>
    </source>
</evidence>
<dbReference type="EMBL" id="JASCZI010120846">
    <property type="protein sequence ID" value="MED6155761.1"/>
    <property type="molecule type" value="Genomic_DNA"/>
</dbReference>
<protein>
    <submittedName>
        <fullName evidence="1">Uncharacterized protein</fullName>
    </submittedName>
</protein>
<keyword evidence="2" id="KW-1185">Reference proteome</keyword>
<gene>
    <name evidence="1" type="ORF">PIB30_007997</name>
</gene>
<comment type="caution">
    <text evidence="1">The sequence shown here is derived from an EMBL/GenBank/DDBJ whole genome shotgun (WGS) entry which is preliminary data.</text>
</comment>
<evidence type="ECO:0000313" key="1">
    <source>
        <dbReference type="EMBL" id="MED6155761.1"/>
    </source>
</evidence>
<dbReference type="Proteomes" id="UP001341840">
    <property type="component" value="Unassembled WGS sequence"/>
</dbReference>
<name>A0ABU6U3L7_9FABA</name>
<reference evidence="1 2" key="1">
    <citation type="journal article" date="2023" name="Plants (Basel)">
        <title>Bridging the Gap: Combining Genomics and Transcriptomics Approaches to Understand Stylosanthes scabra, an Orphan Legume from the Brazilian Caatinga.</title>
        <authorList>
            <person name="Ferreira-Neto J.R.C."/>
            <person name="da Silva M.D."/>
            <person name="Binneck E."/>
            <person name="de Melo N.F."/>
            <person name="da Silva R.H."/>
            <person name="de Melo A.L.T.M."/>
            <person name="Pandolfi V."/>
            <person name="Bustamante F.O."/>
            <person name="Brasileiro-Vidal A.C."/>
            <person name="Benko-Iseppon A.M."/>
        </authorList>
    </citation>
    <scope>NUCLEOTIDE SEQUENCE [LARGE SCALE GENOMIC DNA]</scope>
    <source>
        <tissue evidence="1">Leaves</tissue>
    </source>
</reference>
<accession>A0ABU6U3L7</accession>
<proteinExistence type="predicted"/>
<organism evidence="1 2">
    <name type="scientific">Stylosanthes scabra</name>
    <dbReference type="NCBI Taxonomy" id="79078"/>
    <lineage>
        <taxon>Eukaryota</taxon>
        <taxon>Viridiplantae</taxon>
        <taxon>Streptophyta</taxon>
        <taxon>Embryophyta</taxon>
        <taxon>Tracheophyta</taxon>
        <taxon>Spermatophyta</taxon>
        <taxon>Magnoliopsida</taxon>
        <taxon>eudicotyledons</taxon>
        <taxon>Gunneridae</taxon>
        <taxon>Pentapetalae</taxon>
        <taxon>rosids</taxon>
        <taxon>fabids</taxon>
        <taxon>Fabales</taxon>
        <taxon>Fabaceae</taxon>
        <taxon>Papilionoideae</taxon>
        <taxon>50 kb inversion clade</taxon>
        <taxon>dalbergioids sensu lato</taxon>
        <taxon>Dalbergieae</taxon>
        <taxon>Pterocarpus clade</taxon>
        <taxon>Stylosanthes</taxon>
    </lineage>
</organism>